<evidence type="ECO:0000259" key="1">
    <source>
        <dbReference type="Pfam" id="PF00646"/>
    </source>
</evidence>
<dbReference type="OrthoDB" id="605328at2759"/>
<organism evidence="3 4">
    <name type="scientific">Morella rubra</name>
    <name type="common">Chinese bayberry</name>
    <dbReference type="NCBI Taxonomy" id="262757"/>
    <lineage>
        <taxon>Eukaryota</taxon>
        <taxon>Viridiplantae</taxon>
        <taxon>Streptophyta</taxon>
        <taxon>Embryophyta</taxon>
        <taxon>Tracheophyta</taxon>
        <taxon>Spermatophyta</taxon>
        <taxon>Magnoliopsida</taxon>
        <taxon>eudicotyledons</taxon>
        <taxon>Gunneridae</taxon>
        <taxon>Pentapetalae</taxon>
        <taxon>rosids</taxon>
        <taxon>fabids</taxon>
        <taxon>Fagales</taxon>
        <taxon>Myricaceae</taxon>
        <taxon>Morella</taxon>
    </lineage>
</organism>
<dbReference type="Pfam" id="PF03478">
    <property type="entry name" value="Beta-prop_KIB1-4"/>
    <property type="match status" value="1"/>
</dbReference>
<proteinExistence type="predicted"/>
<sequence>MLSRTNAATEIIAHNEDILAEILIYVPAKPLLCFKCVSRRWLSLISNPHFCRRHQQHHYRRTSLSGIFLRRRIPSHFQFVPLDGTHSAPPLRSLDFFSDNSGFFPSPSGAKILQSCNGLFLCRSLDKKSADQRHSYYVCNPTTKQFSQLPFLDTDGPCTIFGLSLAFEPSKSPYYQVVCVRSTAVSLYFYQIEIFSSETRAWRPCGSPFVAPYDMVFDYGVFWNGAVHWLSPSGAARCFYIGNEVLGTMPSPPGSEARGTRRFRYFGESGGRLHLIEVYGARTTQFKVFEMATNYSGWFVKYEADIRGIVASYPEMIRDFLDPRDSCYFAFAIISVLRKDEEAELLLHVPGKIVSYNLRDKSFKQLCDLRPNPNETRSSLQFGWLDAYPYMETLACV</sequence>
<accession>A0A6A1VGV8</accession>
<dbReference type="AlphaFoldDB" id="A0A6A1VGV8"/>
<dbReference type="SUPFAM" id="SSF81383">
    <property type="entry name" value="F-box domain"/>
    <property type="match status" value="1"/>
</dbReference>
<dbReference type="Gene3D" id="1.20.1280.50">
    <property type="match status" value="1"/>
</dbReference>
<keyword evidence="4" id="KW-1185">Reference proteome</keyword>
<dbReference type="PANTHER" id="PTHR35546">
    <property type="entry name" value="F-BOX PROTEIN INTERACTION DOMAIN PROTEIN-RELATED"/>
    <property type="match status" value="1"/>
</dbReference>
<dbReference type="InterPro" id="IPR017451">
    <property type="entry name" value="F-box-assoc_interact_dom"/>
</dbReference>
<protein>
    <submittedName>
        <fullName evidence="3">Uncharacterized protein</fullName>
    </submittedName>
</protein>
<feature type="domain" description="F-box" evidence="1">
    <location>
        <begin position="16"/>
        <end position="52"/>
    </location>
</feature>
<dbReference type="EMBL" id="RXIC02000023">
    <property type="protein sequence ID" value="KAB1212102.1"/>
    <property type="molecule type" value="Genomic_DNA"/>
</dbReference>
<dbReference type="Proteomes" id="UP000516437">
    <property type="component" value="Chromosome 5"/>
</dbReference>
<feature type="domain" description="KIB1-4 beta-propeller" evidence="2">
    <location>
        <begin position="105"/>
        <end position="298"/>
    </location>
</feature>
<dbReference type="InterPro" id="IPR005174">
    <property type="entry name" value="KIB1-4_b-propeller"/>
</dbReference>
<evidence type="ECO:0000313" key="3">
    <source>
        <dbReference type="EMBL" id="KAB1212102.1"/>
    </source>
</evidence>
<comment type="caution">
    <text evidence="3">The sequence shown here is derived from an EMBL/GenBank/DDBJ whole genome shotgun (WGS) entry which is preliminary data.</text>
</comment>
<dbReference type="InterPro" id="IPR036047">
    <property type="entry name" value="F-box-like_dom_sf"/>
</dbReference>
<dbReference type="Pfam" id="PF00646">
    <property type="entry name" value="F-box"/>
    <property type="match status" value="1"/>
</dbReference>
<evidence type="ECO:0000313" key="4">
    <source>
        <dbReference type="Proteomes" id="UP000516437"/>
    </source>
</evidence>
<name>A0A6A1VGV8_9ROSI</name>
<dbReference type="InterPro" id="IPR055290">
    <property type="entry name" value="At3g26010-like"/>
</dbReference>
<evidence type="ECO:0000259" key="2">
    <source>
        <dbReference type="Pfam" id="PF03478"/>
    </source>
</evidence>
<dbReference type="InterPro" id="IPR001810">
    <property type="entry name" value="F-box_dom"/>
</dbReference>
<dbReference type="PANTHER" id="PTHR35546:SF115">
    <property type="entry name" value="F-BOX DOMAIN-CONTAINING PROTEIN"/>
    <property type="match status" value="1"/>
</dbReference>
<gene>
    <name evidence="3" type="ORF">CJ030_MR5G001786</name>
</gene>
<dbReference type="NCBIfam" id="TIGR01640">
    <property type="entry name" value="F_box_assoc_1"/>
    <property type="match status" value="1"/>
</dbReference>
<reference evidence="3 4" key="1">
    <citation type="journal article" date="2019" name="Plant Biotechnol. J.">
        <title>The red bayberry genome and genetic basis of sex determination.</title>
        <authorList>
            <person name="Jia H.M."/>
            <person name="Jia H.J."/>
            <person name="Cai Q.L."/>
            <person name="Wang Y."/>
            <person name="Zhao H.B."/>
            <person name="Yang W.F."/>
            <person name="Wang G.Y."/>
            <person name="Li Y.H."/>
            <person name="Zhan D.L."/>
            <person name="Shen Y.T."/>
            <person name="Niu Q.F."/>
            <person name="Chang L."/>
            <person name="Qiu J."/>
            <person name="Zhao L."/>
            <person name="Xie H.B."/>
            <person name="Fu W.Y."/>
            <person name="Jin J."/>
            <person name="Li X.W."/>
            <person name="Jiao Y."/>
            <person name="Zhou C.C."/>
            <person name="Tu T."/>
            <person name="Chai C.Y."/>
            <person name="Gao J.L."/>
            <person name="Fan L.J."/>
            <person name="van de Weg E."/>
            <person name="Wang J.Y."/>
            <person name="Gao Z.S."/>
        </authorList>
    </citation>
    <scope>NUCLEOTIDE SEQUENCE [LARGE SCALE GENOMIC DNA]</scope>
    <source>
        <tissue evidence="3">Leaves</tissue>
    </source>
</reference>